<organism evidence="3 4">
    <name type="scientific">Desmophyllum pertusum</name>
    <dbReference type="NCBI Taxonomy" id="174260"/>
    <lineage>
        <taxon>Eukaryota</taxon>
        <taxon>Metazoa</taxon>
        <taxon>Cnidaria</taxon>
        <taxon>Anthozoa</taxon>
        <taxon>Hexacorallia</taxon>
        <taxon>Scleractinia</taxon>
        <taxon>Caryophylliina</taxon>
        <taxon>Caryophylliidae</taxon>
        <taxon>Desmophyllum</taxon>
    </lineage>
</organism>
<dbReference type="PANTHER" id="PTHR31424:SF3">
    <property type="entry name" value="RING-TYPE DOMAIN-CONTAINING PROTEIN"/>
    <property type="match status" value="1"/>
</dbReference>
<keyword evidence="1" id="KW-0175">Coiled coil</keyword>
<feature type="compositionally biased region" description="Polar residues" evidence="2">
    <location>
        <begin position="53"/>
        <end position="71"/>
    </location>
</feature>
<keyword evidence="4" id="KW-1185">Reference proteome</keyword>
<reference evidence="3" key="1">
    <citation type="submission" date="2023-01" db="EMBL/GenBank/DDBJ databases">
        <title>Genome assembly of the deep-sea coral Lophelia pertusa.</title>
        <authorList>
            <person name="Herrera S."/>
            <person name="Cordes E."/>
        </authorList>
    </citation>
    <scope>NUCLEOTIDE SEQUENCE</scope>
    <source>
        <strain evidence="3">USNM1676648</strain>
        <tissue evidence="3">Polyp</tissue>
    </source>
</reference>
<feature type="region of interest" description="Disordered" evidence="2">
    <location>
        <begin position="1"/>
        <end position="23"/>
    </location>
</feature>
<dbReference type="PANTHER" id="PTHR31424">
    <property type="entry name" value="PROTEIN CBG23806"/>
    <property type="match status" value="1"/>
</dbReference>
<dbReference type="Proteomes" id="UP001163046">
    <property type="component" value="Unassembled WGS sequence"/>
</dbReference>
<name>A0A9W9YQ98_9CNID</name>
<evidence type="ECO:0000313" key="3">
    <source>
        <dbReference type="EMBL" id="KAJ7362201.1"/>
    </source>
</evidence>
<dbReference type="EMBL" id="MU827307">
    <property type="protein sequence ID" value="KAJ7362201.1"/>
    <property type="molecule type" value="Genomic_DNA"/>
</dbReference>
<gene>
    <name evidence="3" type="ORF">OS493_013299</name>
</gene>
<dbReference type="AlphaFoldDB" id="A0A9W9YQ98"/>
<evidence type="ECO:0000256" key="2">
    <source>
        <dbReference type="SAM" id="MobiDB-lite"/>
    </source>
</evidence>
<sequence>MVLLKGVQNQSGHKGQTIDQVGRRQQQRQIKEIREKAQKALWFADTYGLTDAQSSTRAGETVNDETYTTAPHQPESASYHELSQAQPSLPKKYLVEGCAKFLDSQWEVKRTPGQAQGAELPVKILLENEIRHHLNTKEGTTVEKIKVKISGDGTRMSHSSNMFVCSFALIEDGQTCLSSSGNHTIAVVKAKEEYESLKESLANVLNDVNSLIKDGEITVDGQRVSLDFYLGGDYKFLLIAMGMKGATSNNSCIWCKLHKNERCNMSHSCEYFLSAALARTVDTTWSKQPGCHSAPFFDIPIENVILDELHLMLRITDRLEQGLIFDIMEWDTNDNLSRPANQKAKDNHLQAFLEAVRSLGVSLRVYKVNEKWEWTSLLGGDKKILLRKLPDLFEKILPAHRVEKTRQLWVVSNH</sequence>
<dbReference type="OrthoDB" id="5982080at2759"/>
<evidence type="ECO:0000256" key="1">
    <source>
        <dbReference type="SAM" id="Coils"/>
    </source>
</evidence>
<feature type="region of interest" description="Disordered" evidence="2">
    <location>
        <begin position="53"/>
        <end position="74"/>
    </location>
</feature>
<protein>
    <submittedName>
        <fullName evidence="3">Uncharacterized protein</fullName>
    </submittedName>
</protein>
<evidence type="ECO:0000313" key="4">
    <source>
        <dbReference type="Proteomes" id="UP001163046"/>
    </source>
</evidence>
<accession>A0A9W9YQ98</accession>
<comment type="caution">
    <text evidence="3">The sequence shown here is derived from an EMBL/GenBank/DDBJ whole genome shotgun (WGS) entry which is preliminary data.</text>
</comment>
<feature type="coiled-coil region" evidence="1">
    <location>
        <begin position="187"/>
        <end position="214"/>
    </location>
</feature>
<proteinExistence type="predicted"/>
<feature type="compositionally biased region" description="Polar residues" evidence="2">
    <location>
        <begin position="7"/>
        <end position="19"/>
    </location>
</feature>